<reference evidence="3 4" key="1">
    <citation type="submission" date="2020-03" db="EMBL/GenBank/DDBJ databases">
        <title>WGS of the type strain of Planosporangium spp.</title>
        <authorList>
            <person name="Thawai C."/>
        </authorList>
    </citation>
    <scope>NUCLEOTIDE SEQUENCE [LARGE SCALE GENOMIC DNA]</scope>
    <source>
        <strain evidence="3 4">TBRC 5610</strain>
    </source>
</reference>
<feature type="compositionally biased region" description="Polar residues" evidence="1">
    <location>
        <begin position="274"/>
        <end position="283"/>
    </location>
</feature>
<accession>A0ABX0Y074</accession>
<dbReference type="RefSeq" id="WP_167925739.1">
    <property type="nucleotide sequence ID" value="NZ_JAATVY010000008.1"/>
</dbReference>
<feature type="transmembrane region" description="Helical" evidence="2">
    <location>
        <begin position="93"/>
        <end position="111"/>
    </location>
</feature>
<protein>
    <recommendedName>
        <fullName evidence="5">DUF2637 domain-containing protein</fullName>
    </recommendedName>
</protein>
<keyword evidence="2" id="KW-0472">Membrane</keyword>
<feature type="transmembrane region" description="Helical" evidence="2">
    <location>
        <begin position="63"/>
        <end position="81"/>
    </location>
</feature>
<keyword evidence="2" id="KW-1133">Transmembrane helix</keyword>
<sequence>MSARRAGEPRLAAAGSWAVLAASFGLSAATWVAIGRAAGFDGGDYVAATNPHRPLSDPGLSWALPVAVDGYLVVALVLWMAPVPQRVARFARTNTYVAAAVGIVAQSAYHALSVGQAMPAQSWRAWLAGAVGALPPALAALAVHMRALLVRESTTPDPVSASRTDTAAADTHTAVAPAAIEPLTVEAAEPWTPIRDPWEYAQPTGANEPSPAGADEPADTPARTRRPGDEELLARLAELPRRSDGTVPVRRAMDALGISQGRAYRLLDLAGLRTSKSNATRTDTPAPVNGSAVPADLAPTTDGAP</sequence>
<evidence type="ECO:0008006" key="5">
    <source>
        <dbReference type="Google" id="ProtNLM"/>
    </source>
</evidence>
<comment type="caution">
    <text evidence="3">The sequence shown here is derived from an EMBL/GenBank/DDBJ whole genome shotgun (WGS) entry which is preliminary data.</text>
</comment>
<dbReference type="Proteomes" id="UP000722989">
    <property type="component" value="Unassembled WGS sequence"/>
</dbReference>
<keyword evidence="2" id="KW-0812">Transmembrane</keyword>
<evidence type="ECO:0000256" key="1">
    <source>
        <dbReference type="SAM" id="MobiDB-lite"/>
    </source>
</evidence>
<gene>
    <name evidence="3" type="ORF">HC031_14090</name>
</gene>
<feature type="region of interest" description="Disordered" evidence="1">
    <location>
        <begin position="174"/>
        <end position="228"/>
    </location>
</feature>
<evidence type="ECO:0000313" key="4">
    <source>
        <dbReference type="Proteomes" id="UP000722989"/>
    </source>
</evidence>
<feature type="region of interest" description="Disordered" evidence="1">
    <location>
        <begin position="271"/>
        <end position="305"/>
    </location>
</feature>
<evidence type="ECO:0000313" key="3">
    <source>
        <dbReference type="EMBL" id="NJC70838.1"/>
    </source>
</evidence>
<name>A0ABX0Y074_9ACTN</name>
<organism evidence="3 4">
    <name type="scientific">Planosporangium thailandense</name>
    <dbReference type="NCBI Taxonomy" id="765197"/>
    <lineage>
        <taxon>Bacteria</taxon>
        <taxon>Bacillati</taxon>
        <taxon>Actinomycetota</taxon>
        <taxon>Actinomycetes</taxon>
        <taxon>Micromonosporales</taxon>
        <taxon>Micromonosporaceae</taxon>
        <taxon>Planosporangium</taxon>
    </lineage>
</organism>
<keyword evidence="4" id="KW-1185">Reference proteome</keyword>
<feature type="transmembrane region" description="Helical" evidence="2">
    <location>
        <begin position="123"/>
        <end position="143"/>
    </location>
</feature>
<proteinExistence type="predicted"/>
<evidence type="ECO:0000256" key="2">
    <source>
        <dbReference type="SAM" id="Phobius"/>
    </source>
</evidence>
<dbReference type="EMBL" id="JAATVY010000008">
    <property type="protein sequence ID" value="NJC70838.1"/>
    <property type="molecule type" value="Genomic_DNA"/>
</dbReference>